<evidence type="ECO:0000256" key="29">
    <source>
        <dbReference type="SAM" id="SignalP"/>
    </source>
</evidence>
<evidence type="ECO:0000256" key="27">
    <source>
        <dbReference type="SAM" id="MobiDB-lite"/>
    </source>
</evidence>
<keyword evidence="6" id="KW-0808">Transferase</keyword>
<feature type="modified residue" description="Phosphotyrosine; by autocatalysis" evidence="24">
    <location>
        <position position="1213"/>
    </location>
</feature>
<keyword evidence="7 28" id="KW-0812">Transmembrane</keyword>
<dbReference type="InterPro" id="IPR016201">
    <property type="entry name" value="PSI"/>
</dbReference>
<evidence type="ECO:0000256" key="10">
    <source>
        <dbReference type="ARBA" id="ARBA00022741"/>
    </source>
</evidence>
<evidence type="ECO:0000256" key="17">
    <source>
        <dbReference type="ARBA" id="ARBA00023157"/>
    </source>
</evidence>
<organism evidence="32 33">
    <name type="scientific">Chanos chanos</name>
    <name type="common">Milkfish</name>
    <name type="synonym">Mugil chanos</name>
    <dbReference type="NCBI Taxonomy" id="29144"/>
    <lineage>
        <taxon>Eukaryota</taxon>
        <taxon>Metazoa</taxon>
        <taxon>Chordata</taxon>
        <taxon>Craniata</taxon>
        <taxon>Vertebrata</taxon>
        <taxon>Euteleostomi</taxon>
        <taxon>Actinopterygii</taxon>
        <taxon>Neopterygii</taxon>
        <taxon>Teleostei</taxon>
        <taxon>Ostariophysi</taxon>
        <taxon>Gonorynchiformes</taxon>
        <taxon>Chanidae</taxon>
        <taxon>Chanos</taxon>
    </lineage>
</organism>
<dbReference type="PIRSF" id="PIRSF000617">
    <property type="entry name" value="TyrPK_HGF-R"/>
    <property type="match status" value="1"/>
</dbReference>
<dbReference type="SUPFAM" id="SSF81296">
    <property type="entry name" value="E set domains"/>
    <property type="match status" value="3"/>
</dbReference>
<evidence type="ECO:0000256" key="20">
    <source>
        <dbReference type="ARBA" id="ARBA00051243"/>
    </source>
</evidence>
<evidence type="ECO:0000256" key="24">
    <source>
        <dbReference type="PIRSR" id="PIRSR000617-4"/>
    </source>
</evidence>
<dbReference type="GO" id="GO:0007411">
    <property type="term" value="P:axon guidance"/>
    <property type="evidence" value="ECO:0007669"/>
    <property type="project" value="UniProtKB-ARBA"/>
</dbReference>
<keyword evidence="16" id="KW-0829">Tyrosine-protein kinase</keyword>
<dbReference type="SMART" id="SM00423">
    <property type="entry name" value="PSI"/>
    <property type="match status" value="1"/>
</dbReference>
<feature type="disulfide bond" evidence="23">
    <location>
        <begin position="517"/>
        <end position="533"/>
    </location>
</feature>
<evidence type="ECO:0000256" key="13">
    <source>
        <dbReference type="ARBA" id="ARBA00022843"/>
    </source>
</evidence>
<evidence type="ECO:0000256" key="22">
    <source>
        <dbReference type="PIRSR" id="PIRSR000617-2"/>
    </source>
</evidence>
<protein>
    <recommendedName>
        <fullName evidence="4">receptor protein-tyrosine kinase</fullName>
        <ecNumber evidence="4">2.7.10.1</ecNumber>
    </recommendedName>
</protein>
<feature type="disulfide bond" evidence="23">
    <location>
        <begin position="290"/>
        <end position="354"/>
    </location>
</feature>
<evidence type="ECO:0000256" key="2">
    <source>
        <dbReference type="ARBA" id="ARBA00004479"/>
    </source>
</evidence>
<reference evidence="33" key="1">
    <citation type="submission" date="2025-08" db="UniProtKB">
        <authorList>
            <consortium name="RefSeq"/>
        </authorList>
    </citation>
    <scope>IDENTIFICATION</scope>
</reference>
<feature type="active site" description="Proton acceptor" evidence="21">
    <location>
        <position position="1182"/>
    </location>
</feature>
<dbReference type="InterPro" id="IPR020635">
    <property type="entry name" value="Tyr_kinase_cat_dom"/>
</dbReference>
<feature type="binding site" evidence="22">
    <location>
        <position position="1186"/>
    </location>
    <ligand>
        <name>ATP</name>
        <dbReference type="ChEBI" id="CHEBI:30616"/>
    </ligand>
</feature>
<dbReference type="SMART" id="SM00219">
    <property type="entry name" value="TyrKc"/>
    <property type="match status" value="1"/>
</dbReference>
<dbReference type="CTD" id="100002448"/>
<evidence type="ECO:0000256" key="28">
    <source>
        <dbReference type="SAM" id="Phobius"/>
    </source>
</evidence>
<feature type="modified residue" description="Phosphotyrosine; by autocatalysis" evidence="24">
    <location>
        <position position="1212"/>
    </location>
</feature>
<name>A0A6J2VLT6_CHACN</name>
<dbReference type="InterPro" id="IPR001245">
    <property type="entry name" value="Ser-Thr/Tyr_kinase_cat_dom"/>
</dbReference>
<evidence type="ECO:0000256" key="14">
    <source>
        <dbReference type="ARBA" id="ARBA00022989"/>
    </source>
</evidence>
<dbReference type="FunFam" id="2.60.40.10:FF:000213">
    <property type="entry name" value="Hepatocyte growth factor receptor"/>
    <property type="match status" value="1"/>
</dbReference>
<feature type="disulfide bond" evidence="23">
    <location>
        <begin position="529"/>
        <end position="539"/>
    </location>
</feature>
<feature type="disulfide bond" evidence="23">
    <location>
        <begin position="93"/>
        <end position="96"/>
    </location>
</feature>
<keyword evidence="11" id="KW-0418">Kinase</keyword>
<dbReference type="Pfam" id="PF07714">
    <property type="entry name" value="PK_Tyr_Ser-Thr"/>
    <property type="match status" value="1"/>
</dbReference>
<dbReference type="InterPro" id="IPR017441">
    <property type="entry name" value="Protein_kinase_ATP_BS"/>
</dbReference>
<dbReference type="PROSITE" id="PS00107">
    <property type="entry name" value="PROTEIN_KINASE_ATP"/>
    <property type="match status" value="1"/>
</dbReference>
<dbReference type="Gene3D" id="3.30.1680.10">
    <property type="entry name" value="ligand-binding face of the semaphorins, domain 2"/>
    <property type="match status" value="1"/>
</dbReference>
<evidence type="ECO:0000256" key="11">
    <source>
        <dbReference type="ARBA" id="ARBA00022777"/>
    </source>
</evidence>
<dbReference type="InParanoid" id="A0A6J2VLT6"/>
<dbReference type="InterPro" id="IPR011009">
    <property type="entry name" value="Kinase-like_dom_sf"/>
</dbReference>
<dbReference type="InterPro" id="IPR016244">
    <property type="entry name" value="Tyr_kinase_HGF/MSP_rcpt"/>
</dbReference>
<dbReference type="SUPFAM" id="SSF103575">
    <property type="entry name" value="Plexin repeat"/>
    <property type="match status" value="1"/>
</dbReference>
<feature type="binding site" evidence="22 26">
    <location>
        <position position="1088"/>
    </location>
    <ligand>
        <name>ATP</name>
        <dbReference type="ChEBI" id="CHEBI:30616"/>
    </ligand>
</feature>
<comment type="similarity">
    <text evidence="3">Belongs to the plexin family.</text>
</comment>
<feature type="disulfide bond" evidence="23">
    <location>
        <begin position="514"/>
        <end position="548"/>
    </location>
</feature>
<evidence type="ECO:0000256" key="4">
    <source>
        <dbReference type="ARBA" id="ARBA00011902"/>
    </source>
</evidence>
<feature type="disulfide bond" evidence="23">
    <location>
        <begin position="372"/>
        <end position="393"/>
    </location>
</feature>
<dbReference type="Pfam" id="PF01833">
    <property type="entry name" value="TIG"/>
    <property type="match status" value="2"/>
</dbReference>
<dbReference type="PROSITE" id="PS50011">
    <property type="entry name" value="PROTEIN_KINASE_DOM"/>
    <property type="match status" value="1"/>
</dbReference>
<feature type="disulfide bond" evidence="23">
    <location>
        <begin position="129"/>
        <end position="137"/>
    </location>
</feature>
<dbReference type="PANTHER" id="PTHR24416:SF564">
    <property type="entry name" value="MACROPHAGE-STIMULATING PROTEIN RECEPTOR"/>
    <property type="match status" value="1"/>
</dbReference>
<dbReference type="InterPro" id="IPR008266">
    <property type="entry name" value="Tyr_kinase_AS"/>
</dbReference>
<feature type="binding site" evidence="22">
    <location>
        <begin position="1135"/>
        <end position="1138"/>
    </location>
    <ligand>
        <name>ATP</name>
        <dbReference type="ChEBI" id="CHEBI:30616"/>
    </ligand>
</feature>
<evidence type="ECO:0000256" key="26">
    <source>
        <dbReference type="PROSITE-ProRule" id="PRU10141"/>
    </source>
</evidence>
<dbReference type="PROSITE" id="PS51004">
    <property type="entry name" value="SEMA"/>
    <property type="match status" value="1"/>
</dbReference>
<dbReference type="GeneID" id="115813732"/>
<keyword evidence="8 29" id="KW-0732">Signal</keyword>
<dbReference type="InterPro" id="IPR002909">
    <property type="entry name" value="IPT_dom"/>
</dbReference>
<dbReference type="EC" id="2.7.10.1" evidence="4"/>
<proteinExistence type="inferred from homology"/>
<dbReference type="SUPFAM" id="SSF56112">
    <property type="entry name" value="Protein kinase-like (PK-like)"/>
    <property type="match status" value="1"/>
</dbReference>
<feature type="region of interest" description="Disordered" evidence="27">
    <location>
        <begin position="977"/>
        <end position="1000"/>
    </location>
</feature>
<dbReference type="CDD" id="cd01179">
    <property type="entry name" value="IPT_plexin_repeat2"/>
    <property type="match status" value="1"/>
</dbReference>
<dbReference type="Pfam" id="PF01403">
    <property type="entry name" value="Sema"/>
    <property type="match status" value="1"/>
</dbReference>
<comment type="catalytic activity">
    <reaction evidence="20">
        <text>L-tyrosyl-[protein] + ATP = O-phospho-L-tyrosyl-[protein] + ADP + H(+)</text>
        <dbReference type="Rhea" id="RHEA:10596"/>
        <dbReference type="Rhea" id="RHEA-COMP:10136"/>
        <dbReference type="Rhea" id="RHEA-COMP:20101"/>
        <dbReference type="ChEBI" id="CHEBI:15378"/>
        <dbReference type="ChEBI" id="CHEBI:30616"/>
        <dbReference type="ChEBI" id="CHEBI:46858"/>
        <dbReference type="ChEBI" id="CHEBI:61978"/>
        <dbReference type="ChEBI" id="CHEBI:456216"/>
        <dbReference type="EC" id="2.7.10.1"/>
    </reaction>
</comment>
<dbReference type="InterPro" id="IPR002165">
    <property type="entry name" value="Plexin_repeat"/>
</dbReference>
<dbReference type="InterPro" id="IPR050122">
    <property type="entry name" value="RTK"/>
</dbReference>
<comment type="caution">
    <text evidence="25">Lacks conserved residue(s) required for the propagation of feature annotation.</text>
</comment>
<evidence type="ECO:0000256" key="12">
    <source>
        <dbReference type="ARBA" id="ARBA00022840"/>
    </source>
</evidence>
<dbReference type="InterPro" id="IPR014756">
    <property type="entry name" value="Ig_E-set"/>
</dbReference>
<dbReference type="InterPro" id="IPR036352">
    <property type="entry name" value="Semap_dom_sf"/>
</dbReference>
<dbReference type="OrthoDB" id="9985181at2759"/>
<dbReference type="RefSeq" id="XP_030632191.1">
    <property type="nucleotide sequence ID" value="XM_030776331.1"/>
</dbReference>
<dbReference type="PANTHER" id="PTHR24416">
    <property type="entry name" value="TYROSINE-PROTEIN KINASE RECEPTOR"/>
    <property type="match status" value="1"/>
</dbReference>
<dbReference type="PROSITE" id="PS00109">
    <property type="entry name" value="PROTEIN_KINASE_TYR"/>
    <property type="match status" value="1"/>
</dbReference>
<evidence type="ECO:0000256" key="15">
    <source>
        <dbReference type="ARBA" id="ARBA00023136"/>
    </source>
</evidence>
<evidence type="ECO:0000256" key="19">
    <source>
        <dbReference type="ARBA" id="ARBA00023180"/>
    </source>
</evidence>
<dbReference type="GO" id="GO:0012505">
    <property type="term" value="C:endomembrane system"/>
    <property type="evidence" value="ECO:0007669"/>
    <property type="project" value="UniProtKB-SubCell"/>
</dbReference>
<evidence type="ECO:0000313" key="33">
    <source>
        <dbReference type="RefSeq" id="XP_030632191.1"/>
    </source>
</evidence>
<keyword evidence="12 22" id="KW-0067">ATP-binding</keyword>
<keyword evidence="19" id="KW-0325">Glycoprotein</keyword>
<feature type="binding site" evidence="22">
    <location>
        <begin position="1062"/>
        <end position="1070"/>
    </location>
    <ligand>
        <name>ATP</name>
        <dbReference type="ChEBI" id="CHEBI:30616"/>
    </ligand>
</feature>
<gene>
    <name evidence="33" type="primary">mst1ra</name>
</gene>
<sequence length="1360" mass="150875">MLSLVWVLVTCTWVQIHVTLGLRDCPVTPRKDLDFSTTYSPPVFQTSKPIQNIVVNDDLKEIYVASKNVIEALNSQLVKIWDLRTGPAGSPECQTCVCDVEPDPNAPLDTDSEVLLLDPLPYLPYLYTCGSNQYGVCTFHVLQSDGKPPSSSHCLFTKERNSLEMCQDCIASPLGTKVSIFEDGQTVYFLVAATVNSTIAGSYGRQSVSIRRPLNTEDGFDRNVKGLTVLPKFQDSYRIDYIYTFSTLGYVYVLSVQRENPDSNVMQTRLGRLPVKDSETWMYREIILECRFLPKRRRRSYQDVVFNLLQAAHFSVVGRDLAAELVVPEDSKILYGVFGVADDSGKSQRRSALCAFSMESVNTAIELGVDACCSSATEQLSRGLYHFQDGYNCPHENAEDSVTCRDMPTMVSQPYYRVDLFNGQMTDVLFTSVLVTTIGTSTVAHLGTDQGRLLQFILRRTSIILFANYSLTGEDQSVSPTAAVQSDQSLLFVVGNKLVSVVPNGPGCAHFLTCSKCLKAPRFMNCGWCGGVCTRQLECDGQWTNRSCPPVLTKFFPQTAPPDGETELTLCGWEFQSTVNPTINQKTHQIRVGQTDCLVLPVKSHSSQLVCRLQREASGLAQRVNISLEVDEGEVVGRYSIRGQAHIDGFTFVVPSVTGISPDYGPKIGGTRVTISGTHLNAGGNRTVTLGKQPCRIENSTTSSASDSEKSSIVCVSQGVSDVGEVPVVFAIDQSNVPISKVFQYKENPVVTEVYPACGFTSGSKIIIKGRNLDSVHQTIIRYKPKNRHLPRSSQVCRRAANPTQMECVSPRCEESEGFLSLDMDGAINLFSRPFTCQPDAKPIPIEKEGNILKLRPGQDEVSLHHVKLSLVSKCMQIVMTVGGIDCKAEILENEITCRIPKNMTIPSEGVRVRVLVNGKIHEVGWVVLENSNPIVGMVLGILAALVLGAVLAFMVMRHCQKRKKVELAERELSRLSSHYRPGSNPNSLPEGDYRRGLSSSPSASGTVAFSGLAYAAFDPASTPLMSADRISSVTLRPELLEEVKDVLIPAEKLNLQHQQVIGKGHFGTVYHGYLTDSSNQEVHCAVKSLNRITDLEEVEQFLREGILMKAFHHPHVLSLLGILLPAQGLPLVVLPYMKHGDLRHFIRSEERSPTVKDLIGFGLQVAKGMEYLAHKKFVHRDLAARNCMLDESFTVKVADFGMARDVYDKEYYSVQNHKKAKLPVKWMAIESLQTQKFTTKSDVWSFGVLMWELMTRGASPYPDVDPYDITHYLLQGRRLAQPQYCPDSLYSIMLQCWAPESEFRPDFSALVEEVKLIHSALEGEHYVNLNVTYVNLDQPRPYPNLTPSCPSHSDSYSST</sequence>
<dbReference type="Gene3D" id="3.30.200.20">
    <property type="entry name" value="Phosphorylase Kinase, domain 1"/>
    <property type="match status" value="1"/>
</dbReference>
<dbReference type="Gene3D" id="2.130.10.10">
    <property type="entry name" value="YVTN repeat-like/Quinoprotein amine dehydrogenase"/>
    <property type="match status" value="1"/>
</dbReference>
<dbReference type="PRINTS" id="PR00109">
    <property type="entry name" value="TYRKINASE"/>
</dbReference>
<dbReference type="InterPro" id="IPR013783">
    <property type="entry name" value="Ig-like_fold"/>
</dbReference>
<evidence type="ECO:0000256" key="16">
    <source>
        <dbReference type="ARBA" id="ARBA00023137"/>
    </source>
</evidence>
<keyword evidence="14 28" id="KW-1133">Transmembrane helix</keyword>
<dbReference type="GO" id="GO:0016477">
    <property type="term" value="P:cell migration"/>
    <property type="evidence" value="ECO:0007669"/>
    <property type="project" value="TreeGrafter"/>
</dbReference>
<dbReference type="Proteomes" id="UP000504632">
    <property type="component" value="Chromosome 6"/>
</dbReference>
<dbReference type="Gene3D" id="2.60.40.10">
    <property type="entry name" value="Immunoglobulins"/>
    <property type="match status" value="2"/>
</dbReference>
<feature type="domain" description="Protein kinase" evidence="30">
    <location>
        <begin position="1056"/>
        <end position="1322"/>
    </location>
</feature>
<keyword evidence="18 33" id="KW-0675">Receptor</keyword>
<evidence type="ECO:0000313" key="32">
    <source>
        <dbReference type="Proteomes" id="UP000504632"/>
    </source>
</evidence>
<evidence type="ECO:0000256" key="5">
    <source>
        <dbReference type="ARBA" id="ARBA00022553"/>
    </source>
</evidence>
<comment type="subcellular location">
    <subcellularLocation>
        <location evidence="1">Endomembrane system</location>
    </subcellularLocation>
    <subcellularLocation>
        <location evidence="2">Membrane</location>
        <topology evidence="2">Single-pass type I membrane protein</topology>
    </subcellularLocation>
</comment>
<keyword evidence="13" id="KW-0832">Ubl conjugation</keyword>
<dbReference type="SMART" id="SM00429">
    <property type="entry name" value="IPT"/>
    <property type="match status" value="3"/>
</dbReference>
<accession>A0A6J2VLT6</accession>
<dbReference type="GO" id="GO:0007169">
    <property type="term" value="P:cell surface receptor protein tyrosine kinase signaling pathway"/>
    <property type="evidence" value="ECO:0007669"/>
    <property type="project" value="InterPro"/>
</dbReference>
<feature type="transmembrane region" description="Helical" evidence="28">
    <location>
        <begin position="1117"/>
        <end position="1138"/>
    </location>
</feature>
<feature type="disulfide bond" evidence="23">
    <location>
        <begin position="166"/>
        <end position="169"/>
    </location>
</feature>
<dbReference type="SUPFAM" id="SSF101912">
    <property type="entry name" value="Sema domain"/>
    <property type="match status" value="1"/>
</dbReference>
<dbReference type="GO" id="GO:0043235">
    <property type="term" value="C:receptor complex"/>
    <property type="evidence" value="ECO:0007669"/>
    <property type="project" value="TreeGrafter"/>
</dbReference>
<dbReference type="GO" id="GO:0005886">
    <property type="term" value="C:plasma membrane"/>
    <property type="evidence" value="ECO:0007669"/>
    <property type="project" value="TreeGrafter"/>
</dbReference>
<dbReference type="CDD" id="cd00603">
    <property type="entry name" value="IPT_PCSR"/>
    <property type="match status" value="1"/>
</dbReference>
<dbReference type="InterPro" id="IPR015943">
    <property type="entry name" value="WD40/YVTN_repeat-like_dom_sf"/>
</dbReference>
<dbReference type="FunFam" id="3.30.1680.10:FF:000006">
    <property type="entry name" value="Macrophage-stimulating 1 receptor b"/>
    <property type="match status" value="1"/>
</dbReference>
<evidence type="ECO:0000256" key="7">
    <source>
        <dbReference type="ARBA" id="ARBA00022692"/>
    </source>
</evidence>
<evidence type="ECO:0000256" key="21">
    <source>
        <dbReference type="PIRSR" id="PIRSR000617-1"/>
    </source>
</evidence>
<keyword evidence="17 23" id="KW-1015">Disulfide bond</keyword>
<evidence type="ECO:0000256" key="1">
    <source>
        <dbReference type="ARBA" id="ARBA00004308"/>
    </source>
</evidence>
<evidence type="ECO:0000256" key="18">
    <source>
        <dbReference type="ARBA" id="ARBA00023170"/>
    </source>
</evidence>
<dbReference type="InterPro" id="IPR000719">
    <property type="entry name" value="Prot_kinase_dom"/>
</dbReference>
<feature type="modified residue" description="Phosphotyrosine; by autocatalysis" evidence="24">
    <location>
        <position position="1334"/>
    </location>
</feature>
<feature type="chain" id="PRO_5027002340" description="receptor protein-tyrosine kinase" evidence="29">
    <location>
        <begin position="22"/>
        <end position="1360"/>
    </location>
</feature>
<evidence type="ECO:0000256" key="8">
    <source>
        <dbReference type="ARBA" id="ARBA00022729"/>
    </source>
</evidence>
<evidence type="ECO:0000259" key="30">
    <source>
        <dbReference type="PROSITE" id="PS50011"/>
    </source>
</evidence>
<dbReference type="GO" id="GO:0006909">
    <property type="term" value="P:phagocytosis"/>
    <property type="evidence" value="ECO:0007669"/>
    <property type="project" value="TreeGrafter"/>
</dbReference>
<feature type="domain" description="Sema" evidence="31">
    <location>
        <begin position="25"/>
        <end position="504"/>
    </location>
</feature>
<feature type="transmembrane region" description="Helical" evidence="28">
    <location>
        <begin position="935"/>
        <end position="956"/>
    </location>
</feature>
<dbReference type="GO" id="GO:0005524">
    <property type="term" value="F:ATP binding"/>
    <property type="evidence" value="ECO:0007669"/>
    <property type="project" value="UniProtKB-UniRule"/>
</dbReference>
<keyword evidence="9" id="KW-0677">Repeat</keyword>
<keyword evidence="5" id="KW-0597">Phosphoprotein</keyword>
<dbReference type="GO" id="GO:0004714">
    <property type="term" value="F:transmembrane receptor protein tyrosine kinase activity"/>
    <property type="evidence" value="ECO:0007669"/>
    <property type="project" value="UniProtKB-EC"/>
</dbReference>
<feature type="disulfide bond" evidence="23">
    <location>
        <begin position="508"/>
        <end position="526"/>
    </location>
</feature>
<dbReference type="CDD" id="cd05058">
    <property type="entry name" value="PTKc_Met_Ron"/>
    <property type="match status" value="1"/>
</dbReference>
<dbReference type="Pfam" id="PF01437">
    <property type="entry name" value="PSI"/>
    <property type="match status" value="1"/>
</dbReference>
<evidence type="ECO:0000256" key="25">
    <source>
        <dbReference type="PROSITE-ProRule" id="PRU00352"/>
    </source>
</evidence>
<keyword evidence="15 28" id="KW-0472">Membrane</keyword>
<keyword evidence="32" id="KW-1185">Reference proteome</keyword>
<dbReference type="SMART" id="SM00630">
    <property type="entry name" value="Sema"/>
    <property type="match status" value="1"/>
</dbReference>
<evidence type="ECO:0000259" key="31">
    <source>
        <dbReference type="PROSITE" id="PS51004"/>
    </source>
</evidence>
<evidence type="ECO:0000256" key="23">
    <source>
        <dbReference type="PIRSR" id="PIRSR000617-3"/>
    </source>
</evidence>
<evidence type="ECO:0000256" key="9">
    <source>
        <dbReference type="ARBA" id="ARBA00022737"/>
    </source>
</evidence>
<dbReference type="FunFam" id="3.30.200.20:FF:000188">
    <property type="entry name" value="Hepatocyte growth factor receptor"/>
    <property type="match status" value="1"/>
</dbReference>
<feature type="signal peptide" evidence="29">
    <location>
        <begin position="1"/>
        <end position="21"/>
    </location>
</feature>
<evidence type="ECO:0000256" key="6">
    <source>
        <dbReference type="ARBA" id="ARBA00022679"/>
    </source>
</evidence>
<keyword evidence="10 22" id="KW-0547">Nucleotide-binding</keyword>
<feature type="modified residue" description="Phosphotyrosine; by autocatalysis" evidence="24">
    <location>
        <position position="1327"/>
    </location>
</feature>
<dbReference type="Gene3D" id="1.10.510.10">
    <property type="entry name" value="Transferase(Phosphotransferase) domain 1"/>
    <property type="match status" value="1"/>
</dbReference>
<dbReference type="InterPro" id="IPR001627">
    <property type="entry name" value="Semap_dom"/>
</dbReference>
<evidence type="ECO:0000256" key="3">
    <source>
        <dbReference type="ARBA" id="ARBA00010297"/>
    </source>
</evidence>
<dbReference type="FunFam" id="1.10.510.10:FF:000093">
    <property type="entry name" value="Hepatocyte growth factor receptor"/>
    <property type="match status" value="1"/>
</dbReference>